<keyword evidence="3" id="KW-0812">Transmembrane</keyword>
<evidence type="ECO:0000259" key="4">
    <source>
        <dbReference type="PROSITE" id="PS50181"/>
    </source>
</evidence>
<evidence type="ECO:0000256" key="1">
    <source>
        <dbReference type="ARBA" id="ARBA00004430"/>
    </source>
</evidence>
<keyword evidence="3" id="KW-1133">Transmembrane helix</keyword>
<dbReference type="InterPro" id="IPR036047">
    <property type="entry name" value="F-box-like_dom_sf"/>
</dbReference>
<reference evidence="5 6" key="1">
    <citation type="journal article" date="2018" name="Plant J.">
        <title>Genome sequences of Chlorella sorokiniana UTEX 1602 and Micractinium conductrix SAG 241.80: implications to maltose excretion by a green alga.</title>
        <authorList>
            <person name="Arriola M.B."/>
            <person name="Velmurugan N."/>
            <person name="Zhang Y."/>
            <person name="Plunkett M.H."/>
            <person name="Hondzo H."/>
            <person name="Barney B.M."/>
        </authorList>
    </citation>
    <scope>NUCLEOTIDE SEQUENCE [LARGE SCALE GENOMIC DNA]</scope>
    <source>
        <strain evidence="6">UTEX 1602</strain>
    </source>
</reference>
<feature type="region of interest" description="Disordered" evidence="2">
    <location>
        <begin position="1"/>
        <end position="42"/>
    </location>
</feature>
<dbReference type="Proteomes" id="UP000239899">
    <property type="component" value="Unassembled WGS sequence"/>
</dbReference>
<proteinExistence type="predicted"/>
<keyword evidence="6" id="KW-1185">Reference proteome</keyword>
<dbReference type="SUPFAM" id="SSF81383">
    <property type="entry name" value="F-box domain"/>
    <property type="match status" value="1"/>
</dbReference>
<feature type="transmembrane region" description="Helical" evidence="3">
    <location>
        <begin position="54"/>
        <end position="74"/>
    </location>
</feature>
<protein>
    <submittedName>
        <fullName evidence="5">Leucine-rich repeat-containing 1</fullName>
    </submittedName>
</protein>
<dbReference type="PROSITE" id="PS50181">
    <property type="entry name" value="FBOX"/>
    <property type="match status" value="1"/>
</dbReference>
<evidence type="ECO:0000313" key="5">
    <source>
        <dbReference type="EMBL" id="PRW44503.1"/>
    </source>
</evidence>
<dbReference type="Pfam" id="PF12937">
    <property type="entry name" value="F-box-like"/>
    <property type="match status" value="1"/>
</dbReference>
<gene>
    <name evidence="5" type="ORF">C2E21_6610</name>
</gene>
<dbReference type="OrthoDB" id="514618at2759"/>
<name>A0A2P6TK89_CHLSO</name>
<comment type="caution">
    <text evidence="5">The sequence shown here is derived from an EMBL/GenBank/DDBJ whole genome shotgun (WGS) entry which is preliminary data.</text>
</comment>
<evidence type="ECO:0000256" key="3">
    <source>
        <dbReference type="SAM" id="Phobius"/>
    </source>
</evidence>
<feature type="domain" description="F-box" evidence="4">
    <location>
        <begin position="272"/>
        <end position="319"/>
    </location>
</feature>
<dbReference type="PANTHER" id="PTHR47186">
    <property type="entry name" value="LEUCINE-RICH REPEAT-CONTAINING PROTEIN 57"/>
    <property type="match status" value="1"/>
</dbReference>
<sequence length="724" mass="77860">MVHTRSGLASPAVSRVRGAPPSPQRPPLAPAEDTPLMPAERPTAAGSHLRRAGFVALFCYLAWFVLILGGILAYEGEPILVKSHDLPLHWFDKLFRTLGSALLFALWAVRAGAARLLRWDKQAALVFVPAAIYGVQALIRLVIYQLHVAGYIFTPQRYARDNLSHPPHVMSDHILLASAVHGGLASEALLPLLNWCHAGVPGRAFLRAYSAAAGVLALLVSAECYFTARYFHPPGETILAAGLGLAAFQAPLLCQQQATMAALSVSSRHQPPTSFASLPDDLLLRVLAVVPLADRHASCCLVSKHWYGLVHSPQLLHSLEVTLCEARGQPVRRLRSLAVLVHHHAGTGQLNALRLNHQLPVAGWIPEGEAEADALTGGMLARCNALTGLQLSVNWGVMAGSWLAGMPSLRLLTIQTRGNVHITLPRQQMPPLGELHLESEKNAIVFQPWAGLPPSLSKLCLSGSMHSGLPAEMSTLIELRSLHLESISYAAARSGLTFLPLLRRLEQLHLRGCWPLPRCVSQLTQLRALSLADKNDRFWQRGQHPEGAEQTAAAVRAAVAQLTRLTFLAISDMPGMTAPPPAITALTELRTLYWAGVTDENGESVAPPFAALPGGAWLSGLQTLAAPPNVLLSTAPALGTAAQLHCIGILKSYAVSLEHVAAAIRWAVGCPGLRRLLVEPPEPAIQELCSQAGAAQQLPAGLRIESVEQQHICRVLIEECKATI</sequence>
<dbReference type="PANTHER" id="PTHR47186:SF61">
    <property type="entry name" value="LEUCINE-RICH REPEAT-CONTAINING PROTEIN 57-RELATED"/>
    <property type="match status" value="1"/>
</dbReference>
<dbReference type="Gene3D" id="1.20.1280.50">
    <property type="match status" value="1"/>
</dbReference>
<dbReference type="InterPro" id="IPR032675">
    <property type="entry name" value="LRR_dom_sf"/>
</dbReference>
<feature type="transmembrane region" description="Helical" evidence="3">
    <location>
        <begin position="125"/>
        <end position="153"/>
    </location>
</feature>
<organism evidence="5 6">
    <name type="scientific">Chlorella sorokiniana</name>
    <name type="common">Freshwater green alga</name>
    <dbReference type="NCBI Taxonomy" id="3076"/>
    <lineage>
        <taxon>Eukaryota</taxon>
        <taxon>Viridiplantae</taxon>
        <taxon>Chlorophyta</taxon>
        <taxon>core chlorophytes</taxon>
        <taxon>Trebouxiophyceae</taxon>
        <taxon>Chlorellales</taxon>
        <taxon>Chlorellaceae</taxon>
        <taxon>Chlorella clade</taxon>
        <taxon>Chlorella</taxon>
    </lineage>
</organism>
<dbReference type="AlphaFoldDB" id="A0A2P6TK89"/>
<evidence type="ECO:0000256" key="2">
    <source>
        <dbReference type="SAM" id="MobiDB-lite"/>
    </source>
</evidence>
<dbReference type="Gene3D" id="3.80.10.10">
    <property type="entry name" value="Ribonuclease Inhibitor"/>
    <property type="match status" value="1"/>
</dbReference>
<accession>A0A2P6TK89</accession>
<dbReference type="InterPro" id="IPR001810">
    <property type="entry name" value="F-box_dom"/>
</dbReference>
<dbReference type="EMBL" id="LHPG02000013">
    <property type="protein sequence ID" value="PRW44503.1"/>
    <property type="molecule type" value="Genomic_DNA"/>
</dbReference>
<dbReference type="SUPFAM" id="SSF52058">
    <property type="entry name" value="L domain-like"/>
    <property type="match status" value="1"/>
</dbReference>
<dbReference type="GO" id="GO:0005930">
    <property type="term" value="C:axoneme"/>
    <property type="evidence" value="ECO:0007669"/>
    <property type="project" value="UniProtKB-SubCell"/>
</dbReference>
<keyword evidence="3" id="KW-0472">Membrane</keyword>
<feature type="transmembrane region" description="Helical" evidence="3">
    <location>
        <begin position="94"/>
        <end position="113"/>
    </location>
</feature>
<feature type="compositionally biased region" description="Pro residues" evidence="2">
    <location>
        <begin position="20"/>
        <end position="29"/>
    </location>
</feature>
<evidence type="ECO:0000313" key="6">
    <source>
        <dbReference type="Proteomes" id="UP000239899"/>
    </source>
</evidence>
<comment type="subcellular location">
    <subcellularLocation>
        <location evidence="1">Cytoplasm</location>
        <location evidence="1">Cytoskeleton</location>
        <location evidence="1">Cilium axoneme</location>
    </subcellularLocation>
</comment>